<proteinExistence type="predicted"/>
<dbReference type="Proteomes" id="UP000054337">
    <property type="component" value="Unassembled WGS sequence"/>
</dbReference>
<accession>W7EGM6</accession>
<feature type="non-terminal residue" evidence="1">
    <location>
        <position position="1"/>
    </location>
</feature>
<dbReference type="RefSeq" id="XP_014557064.1">
    <property type="nucleotide sequence ID" value="XM_014701578.1"/>
</dbReference>
<dbReference type="EMBL" id="KI968729">
    <property type="protein sequence ID" value="EUN27456.1"/>
    <property type="molecule type" value="Genomic_DNA"/>
</dbReference>
<protein>
    <submittedName>
        <fullName evidence="1">Uncharacterized protein</fullName>
    </submittedName>
</protein>
<dbReference type="AlphaFoldDB" id="W7EGM6"/>
<keyword evidence="2" id="KW-1185">Reference proteome</keyword>
<evidence type="ECO:0000313" key="1">
    <source>
        <dbReference type="EMBL" id="EUN27456.1"/>
    </source>
</evidence>
<organism evidence="1 2">
    <name type="scientific">Bipolaris victoriae (strain FI3)</name>
    <name type="common">Victoria blight of oats agent</name>
    <name type="synonym">Cochliobolus victoriae</name>
    <dbReference type="NCBI Taxonomy" id="930091"/>
    <lineage>
        <taxon>Eukaryota</taxon>
        <taxon>Fungi</taxon>
        <taxon>Dikarya</taxon>
        <taxon>Ascomycota</taxon>
        <taxon>Pezizomycotina</taxon>
        <taxon>Dothideomycetes</taxon>
        <taxon>Pleosporomycetidae</taxon>
        <taxon>Pleosporales</taxon>
        <taxon>Pleosporineae</taxon>
        <taxon>Pleosporaceae</taxon>
        <taxon>Bipolaris</taxon>
    </lineage>
</organism>
<reference evidence="1 2" key="1">
    <citation type="journal article" date="2013" name="PLoS Genet.">
        <title>Comparative genome structure, secondary metabolite, and effector coding capacity across Cochliobolus pathogens.</title>
        <authorList>
            <person name="Condon B.J."/>
            <person name="Leng Y."/>
            <person name="Wu D."/>
            <person name="Bushley K.E."/>
            <person name="Ohm R.A."/>
            <person name="Otillar R."/>
            <person name="Martin J."/>
            <person name="Schackwitz W."/>
            <person name="Grimwood J."/>
            <person name="MohdZainudin N."/>
            <person name="Xue C."/>
            <person name="Wang R."/>
            <person name="Manning V.A."/>
            <person name="Dhillon B."/>
            <person name="Tu Z.J."/>
            <person name="Steffenson B.J."/>
            <person name="Salamov A."/>
            <person name="Sun H."/>
            <person name="Lowry S."/>
            <person name="LaButti K."/>
            <person name="Han J."/>
            <person name="Copeland A."/>
            <person name="Lindquist E."/>
            <person name="Barry K."/>
            <person name="Schmutz J."/>
            <person name="Baker S.E."/>
            <person name="Ciuffetti L.M."/>
            <person name="Grigoriev I.V."/>
            <person name="Zhong S."/>
            <person name="Turgeon B.G."/>
        </authorList>
    </citation>
    <scope>NUCLEOTIDE SEQUENCE [LARGE SCALE GENOMIC DNA]</scope>
    <source>
        <strain evidence="1 2">FI3</strain>
    </source>
</reference>
<gene>
    <name evidence="1" type="ORF">COCVIDRAFT_98265</name>
</gene>
<dbReference type="HOGENOM" id="CLU_2819380_0_0_1"/>
<name>W7EGM6_BIPV3</name>
<evidence type="ECO:0000313" key="2">
    <source>
        <dbReference type="Proteomes" id="UP000054337"/>
    </source>
</evidence>
<dbReference type="GeneID" id="26260540"/>
<sequence>KYQFRPMIPDLQVKDHLYIVAEAWTKHLSNLLRHDGYMATFDETVFGGNHTISSPIIQFDKSNVNSR</sequence>